<evidence type="ECO:0000313" key="2">
    <source>
        <dbReference type="Proteomes" id="UP000636505"/>
    </source>
</evidence>
<dbReference type="EMBL" id="JADEXG010000005">
    <property type="protein sequence ID" value="MBE9076414.1"/>
    <property type="molecule type" value="Genomic_DNA"/>
</dbReference>
<comment type="caution">
    <text evidence="1">The sequence shown here is derived from an EMBL/GenBank/DDBJ whole genome shotgun (WGS) entry which is preliminary data.</text>
</comment>
<accession>A0A8J7DQE1</accession>
<protein>
    <submittedName>
        <fullName evidence="1">Uncharacterized protein</fullName>
    </submittedName>
</protein>
<dbReference type="Proteomes" id="UP000636505">
    <property type="component" value="Unassembled WGS sequence"/>
</dbReference>
<reference evidence="1" key="1">
    <citation type="submission" date="2020-10" db="EMBL/GenBank/DDBJ databases">
        <authorList>
            <person name="Castelo-Branco R."/>
            <person name="Eusebio N."/>
            <person name="Adriana R."/>
            <person name="Vieira A."/>
            <person name="Brugerolle De Fraissinette N."/>
            <person name="Rezende De Castro R."/>
            <person name="Schneider M.P."/>
            <person name="Vasconcelos V."/>
            <person name="Leao P.N."/>
        </authorList>
    </citation>
    <scope>NUCLEOTIDE SEQUENCE</scope>
    <source>
        <strain evidence="1">LEGE 07310</strain>
    </source>
</reference>
<dbReference type="AlphaFoldDB" id="A0A8J7DQE1"/>
<keyword evidence="2" id="KW-1185">Reference proteome</keyword>
<evidence type="ECO:0000313" key="1">
    <source>
        <dbReference type="EMBL" id="MBE9076414.1"/>
    </source>
</evidence>
<gene>
    <name evidence="1" type="ORF">IQ241_03745</name>
</gene>
<dbReference type="InterPro" id="IPR020994">
    <property type="entry name" value="Uncharacterised_Ca-bd_CcbP"/>
</dbReference>
<sequence length="208" mass="23642">MLSPIVQDPDFGVNIGGWQGRVSEVLEEEIICVSWDSLSLKKMPDSMIADCEEEGLEWRKMNLLATDVELATPRDSEKEVAQATSQIEMQHAWDHLGEESREIQKILSGADPNNEWAVLGAWMAHLEKVLKFPFAAEVTEWQERGGIRSGDRVTVQGITDVDDLYGVLANIRHERMRYDFPLCDLAAMDKQSSNYKPVQLYAVWFANR</sequence>
<dbReference type="RefSeq" id="WP_228021352.1">
    <property type="nucleotide sequence ID" value="NZ_JADEXG010000005.1"/>
</dbReference>
<organism evidence="1 2">
    <name type="scientific">Vasconcelosia minhoensis LEGE 07310</name>
    <dbReference type="NCBI Taxonomy" id="915328"/>
    <lineage>
        <taxon>Bacteria</taxon>
        <taxon>Bacillati</taxon>
        <taxon>Cyanobacteriota</taxon>
        <taxon>Cyanophyceae</taxon>
        <taxon>Nodosilineales</taxon>
        <taxon>Cymatolegaceae</taxon>
        <taxon>Vasconcelosia</taxon>
        <taxon>Vasconcelosia minhoensis</taxon>
    </lineage>
</organism>
<name>A0A8J7DQE1_9CYAN</name>
<proteinExistence type="predicted"/>
<dbReference type="Pfam" id="PF11535">
    <property type="entry name" value="Calci_bind_CcbP"/>
    <property type="match status" value="1"/>
</dbReference>